<evidence type="ECO:0000256" key="4">
    <source>
        <dbReference type="ARBA" id="ARBA00022705"/>
    </source>
</evidence>
<dbReference type="InterPro" id="IPR000977">
    <property type="entry name" value="DNA_ligase_ATP-dep"/>
</dbReference>
<evidence type="ECO:0000259" key="17">
    <source>
        <dbReference type="PROSITE" id="PS50160"/>
    </source>
</evidence>
<evidence type="ECO:0000256" key="9">
    <source>
        <dbReference type="ARBA" id="ARBA00022842"/>
    </source>
</evidence>
<dbReference type="GO" id="GO:0003910">
    <property type="term" value="F:DNA ligase (ATP) activity"/>
    <property type="evidence" value="ECO:0007669"/>
    <property type="project" value="UniProtKB-EC"/>
</dbReference>
<keyword evidence="2 14" id="KW-0436">Ligase</keyword>
<dbReference type="InterPro" id="IPR050191">
    <property type="entry name" value="ATP-dep_DNA_ligase"/>
</dbReference>
<reference evidence="18 19" key="1">
    <citation type="journal article" date="2021" name="Syst. Appl. Microbiol.">
        <title>Persephonella atlantica sp. nov.: How to adapt to physico-chemical gradients in high temperature hydrothermal habitats.</title>
        <authorList>
            <person name="Francois D.X."/>
            <person name="Godfroy A."/>
            <person name="Mathien C."/>
            <person name="Aube J."/>
            <person name="Cathalot C."/>
            <person name="Lesongeur F."/>
            <person name="L'Haridon S."/>
            <person name="Philippon X."/>
            <person name="Roussel E.G."/>
        </authorList>
    </citation>
    <scope>NUCLEOTIDE SEQUENCE [LARGE SCALE GENOMIC DNA]</scope>
    <source>
        <strain evidence="18 19">MO1340</strain>
    </source>
</reference>
<keyword evidence="12 14" id="KW-0131">Cell cycle</keyword>
<feature type="binding site" evidence="14">
    <location>
        <position position="339"/>
    </location>
    <ligand>
        <name>ATP</name>
        <dbReference type="ChEBI" id="CHEBI:30616"/>
    </ligand>
</feature>
<dbReference type="Pfam" id="PF04679">
    <property type="entry name" value="DNA_ligase_A_C"/>
    <property type="match status" value="1"/>
</dbReference>
<dbReference type="Proteomes" id="UP000772812">
    <property type="component" value="Unassembled WGS sequence"/>
</dbReference>
<keyword evidence="5 14" id="KW-0479">Metal-binding</keyword>
<dbReference type="CDD" id="cd07969">
    <property type="entry name" value="OBF_DNA_ligase_I"/>
    <property type="match status" value="1"/>
</dbReference>
<dbReference type="InterPro" id="IPR016059">
    <property type="entry name" value="DNA_ligase_ATP-dep_CS"/>
</dbReference>
<comment type="cofactor">
    <cofactor evidence="14">
        <name>Mg(2+)</name>
        <dbReference type="ChEBI" id="CHEBI:18420"/>
    </cofactor>
</comment>
<dbReference type="InterPro" id="IPR012309">
    <property type="entry name" value="DNA_ligase_ATP-dep_C"/>
</dbReference>
<dbReference type="Gene3D" id="2.40.50.140">
    <property type="entry name" value="Nucleic acid-binding proteins"/>
    <property type="match status" value="1"/>
</dbReference>
<evidence type="ECO:0000313" key="19">
    <source>
        <dbReference type="Proteomes" id="UP000772812"/>
    </source>
</evidence>
<name>A0ABS1GGD5_9AQUI</name>
<gene>
    <name evidence="14" type="primary">lig</name>
    <name evidence="18" type="ORF">GWK41_02815</name>
</gene>
<dbReference type="SUPFAM" id="SSF50249">
    <property type="entry name" value="Nucleic acid-binding proteins"/>
    <property type="match status" value="1"/>
</dbReference>
<evidence type="ECO:0000256" key="7">
    <source>
        <dbReference type="ARBA" id="ARBA00022763"/>
    </source>
</evidence>
<evidence type="ECO:0000256" key="5">
    <source>
        <dbReference type="ARBA" id="ARBA00022723"/>
    </source>
</evidence>
<keyword evidence="11 14" id="KW-0234">DNA repair</keyword>
<dbReference type="InterPro" id="IPR012308">
    <property type="entry name" value="DNA_ligase_ATP-dep_N"/>
</dbReference>
<dbReference type="EC" id="6.5.1.1" evidence="14"/>
<evidence type="ECO:0000256" key="3">
    <source>
        <dbReference type="ARBA" id="ARBA00022618"/>
    </source>
</evidence>
<feature type="binding site" evidence="14">
    <location>
        <position position="248"/>
    </location>
    <ligand>
        <name>ATP</name>
        <dbReference type="ChEBI" id="CHEBI:30616"/>
    </ligand>
</feature>
<dbReference type="RefSeq" id="WP_200673392.1">
    <property type="nucleotide sequence ID" value="NZ_JAACYA010000001.1"/>
</dbReference>
<evidence type="ECO:0000256" key="8">
    <source>
        <dbReference type="ARBA" id="ARBA00022840"/>
    </source>
</evidence>
<feature type="binding site" evidence="14">
    <location>
        <position position="270"/>
    </location>
    <ligand>
        <name>ATP</name>
        <dbReference type="ChEBI" id="CHEBI:30616"/>
    </ligand>
</feature>
<keyword evidence="3 14" id="KW-0132">Cell division</keyword>
<feature type="binding site" evidence="14">
    <location>
        <position position="255"/>
    </location>
    <ligand>
        <name>ATP</name>
        <dbReference type="ChEBI" id="CHEBI:30616"/>
    </ligand>
</feature>
<dbReference type="SUPFAM" id="SSF56091">
    <property type="entry name" value="DNA ligase/mRNA capping enzyme, catalytic domain"/>
    <property type="match status" value="1"/>
</dbReference>
<dbReference type="InterPro" id="IPR012340">
    <property type="entry name" value="NA-bd_OB-fold"/>
</dbReference>
<dbReference type="EMBL" id="JAACYA010000001">
    <property type="protein sequence ID" value="MBK3331998.1"/>
    <property type="molecule type" value="Genomic_DNA"/>
</dbReference>
<feature type="binding site" evidence="14">
    <location>
        <position position="299"/>
    </location>
    <ligand>
        <name>ATP</name>
        <dbReference type="ChEBI" id="CHEBI:30616"/>
    </ligand>
</feature>
<evidence type="ECO:0000256" key="1">
    <source>
        <dbReference type="ARBA" id="ARBA00007572"/>
    </source>
</evidence>
<dbReference type="SUPFAM" id="SSF117018">
    <property type="entry name" value="ATP-dependent DNA ligase DNA-binding domain"/>
    <property type="match status" value="1"/>
</dbReference>
<dbReference type="NCBIfam" id="TIGR00574">
    <property type="entry name" value="dnl1"/>
    <property type="match status" value="1"/>
</dbReference>
<evidence type="ECO:0000313" key="18">
    <source>
        <dbReference type="EMBL" id="MBK3331998.1"/>
    </source>
</evidence>
<evidence type="ECO:0000256" key="15">
    <source>
        <dbReference type="RuleBase" id="RU000617"/>
    </source>
</evidence>
<keyword evidence="6 14" id="KW-0547">Nucleotide-binding</keyword>
<keyword evidence="9 14" id="KW-0460">Magnesium</keyword>
<evidence type="ECO:0000256" key="10">
    <source>
        <dbReference type="ARBA" id="ARBA00023172"/>
    </source>
</evidence>
<evidence type="ECO:0000256" key="2">
    <source>
        <dbReference type="ARBA" id="ARBA00022598"/>
    </source>
</evidence>
<keyword evidence="10 14" id="KW-0233">DNA recombination</keyword>
<dbReference type="HAMAP" id="MF_00407">
    <property type="entry name" value="DNA_ligase"/>
    <property type="match status" value="1"/>
</dbReference>
<dbReference type="CDD" id="cd07901">
    <property type="entry name" value="Adenylation_DNA_ligase_Arch_LigB"/>
    <property type="match status" value="1"/>
</dbReference>
<evidence type="ECO:0000256" key="12">
    <source>
        <dbReference type="ARBA" id="ARBA00023306"/>
    </source>
</evidence>
<keyword evidence="4 14" id="KW-0235">DNA replication</keyword>
<proteinExistence type="inferred from homology"/>
<protein>
    <recommendedName>
        <fullName evidence="14">Probable DNA ligase</fullName>
        <ecNumber evidence="14">6.5.1.1</ecNumber>
    </recommendedName>
    <alternativeName>
        <fullName evidence="14">Polydeoxyribonucleotide synthase [ATP]</fullName>
    </alternativeName>
</protein>
<dbReference type="InterPro" id="IPR036599">
    <property type="entry name" value="DNA_ligase_N_sf"/>
</dbReference>
<dbReference type="InterPro" id="IPR012310">
    <property type="entry name" value="DNA_ligase_ATP-dep_cent"/>
</dbReference>
<comment type="caution">
    <text evidence="18">The sequence shown here is derived from an EMBL/GenBank/DDBJ whole genome shotgun (WGS) entry which is preliminary data.</text>
</comment>
<keyword evidence="19" id="KW-1185">Reference proteome</keyword>
<evidence type="ECO:0000256" key="11">
    <source>
        <dbReference type="ARBA" id="ARBA00023204"/>
    </source>
</evidence>
<dbReference type="PROSITE" id="PS00697">
    <property type="entry name" value="DNA_LIGASE_A1"/>
    <property type="match status" value="1"/>
</dbReference>
<comment type="catalytic activity">
    <reaction evidence="13 14 15">
        <text>ATP + (deoxyribonucleotide)n-3'-hydroxyl + 5'-phospho-(deoxyribonucleotide)m = (deoxyribonucleotide)n+m + AMP + diphosphate.</text>
        <dbReference type="EC" id="6.5.1.1"/>
    </reaction>
</comment>
<accession>A0ABS1GGD5</accession>
<sequence length="582" mass="66560">MKYMKLAEFYQFLEGTTSRIEMTNALVKLFQETPKNLIDKVVYLSIGRIAPEYTGLDYNFSEKSAIKAISAVLGISEHNVQQKIVETGDLGDAGKELFEKAGIKAGGSLTVEEVYDTLRKIAETTGYGSTKKKMELFISLLKKASPLEVKYLLRTITERLRLGIGDNTIMDALSIAFTGKKENRAIIERAYNISSDLGYVASVLAKEGLKGVERIKIQIGRPIRPMLAERMAIPSFILKKLGGKAGAEYKYDGERIQVHRKNDEFYLFSRRLENITNQFPDLIEFLKESIPQECILELEAVVIDPSSGAIRPFQDLMNRRVKYVTRFHIMMYPVAGFIFDIMYLNGEDLTMKPYPERRKILEEQIKITDRVNLATRKVVDNVEDLESFFLEAIENGCEGLVCKSLQRDSIYQAGKRGFLWIKYKRDYKSHLADTLDLVVVGAFYGKGQRTGYFGSLLMACYDPETDQFKTVCKVGTGFTEDDFKKLDEILSKHQINHKHPRVNSILTADIWYEPFLVLEITGAELTLSPVHTCGWDKIKLNRGLGLRFPRFTGRYRFDKRPEDATTEKEIIQMYKNQLQIRV</sequence>
<dbReference type="Gene3D" id="3.30.470.30">
    <property type="entry name" value="DNA ligase/mRNA capping enzyme"/>
    <property type="match status" value="1"/>
</dbReference>
<dbReference type="Pfam" id="PF04675">
    <property type="entry name" value="DNA_ligase_A_N"/>
    <property type="match status" value="1"/>
</dbReference>
<dbReference type="InterPro" id="IPR022865">
    <property type="entry name" value="DNA_ligae_ATP-dep_bac/arc"/>
</dbReference>
<feature type="binding site" evidence="14">
    <location>
        <position position="416"/>
    </location>
    <ligand>
        <name>ATP</name>
        <dbReference type="ChEBI" id="CHEBI:30616"/>
    </ligand>
</feature>
<feature type="active site" description="N6-AMP-lysine intermediate" evidence="14">
    <location>
        <position position="250"/>
    </location>
</feature>
<evidence type="ECO:0000256" key="16">
    <source>
        <dbReference type="RuleBase" id="RU004196"/>
    </source>
</evidence>
<feature type="domain" description="ATP-dependent DNA ligase family profile" evidence="17">
    <location>
        <begin position="337"/>
        <end position="462"/>
    </location>
</feature>
<dbReference type="PANTHER" id="PTHR45674">
    <property type="entry name" value="DNA LIGASE 1/3 FAMILY MEMBER"/>
    <property type="match status" value="1"/>
</dbReference>
<dbReference type="PANTHER" id="PTHR45674:SF4">
    <property type="entry name" value="DNA LIGASE 1"/>
    <property type="match status" value="1"/>
</dbReference>
<dbReference type="PROSITE" id="PS50160">
    <property type="entry name" value="DNA_LIGASE_A3"/>
    <property type="match status" value="1"/>
</dbReference>
<organism evidence="18 19">
    <name type="scientific">Persephonella atlantica</name>
    <dbReference type="NCBI Taxonomy" id="2699429"/>
    <lineage>
        <taxon>Bacteria</taxon>
        <taxon>Pseudomonadati</taxon>
        <taxon>Aquificota</taxon>
        <taxon>Aquificia</taxon>
        <taxon>Aquificales</taxon>
        <taxon>Hydrogenothermaceae</taxon>
        <taxon>Persephonella</taxon>
    </lineage>
</organism>
<comment type="function">
    <text evidence="14">DNA ligase that seals nicks in double-stranded DNA during DNA replication, DNA recombination and DNA repair.</text>
</comment>
<dbReference type="Pfam" id="PF01068">
    <property type="entry name" value="DNA_ligase_A_M"/>
    <property type="match status" value="1"/>
</dbReference>
<comment type="similarity">
    <text evidence="1 14 16">Belongs to the ATP-dependent DNA ligase family.</text>
</comment>
<keyword evidence="8 14" id="KW-0067">ATP-binding</keyword>
<keyword evidence="7 14" id="KW-0227">DNA damage</keyword>
<feature type="binding site" evidence="14">
    <location>
        <position position="422"/>
    </location>
    <ligand>
        <name>ATP</name>
        <dbReference type="ChEBI" id="CHEBI:30616"/>
    </ligand>
</feature>
<evidence type="ECO:0000256" key="14">
    <source>
        <dbReference type="HAMAP-Rule" id="MF_00407"/>
    </source>
</evidence>
<evidence type="ECO:0000256" key="6">
    <source>
        <dbReference type="ARBA" id="ARBA00022741"/>
    </source>
</evidence>
<evidence type="ECO:0000256" key="13">
    <source>
        <dbReference type="ARBA" id="ARBA00034003"/>
    </source>
</evidence>
<dbReference type="Gene3D" id="1.10.3260.10">
    <property type="entry name" value="DNA ligase, ATP-dependent, N-terminal domain"/>
    <property type="match status" value="1"/>
</dbReference>